<proteinExistence type="predicted"/>
<sequence>MNRNFCLAAFAVGLIAVCWVGVGYMASHPLAFSMTLIIGVVYCAGALELLRFHQATESLARALERIPENLEHLADWLVQVHPSLQSAVRLRIEGERPGLPGPTVTPYLVGLLVMLGMLGTFLGMVVTLNGAVLALESTTDLQTIRASLAAPVKGLGLAFGTSVAGVAASAMLGLISSLCRRQRLLTAQGLDSRIATSLRGFSLVHQRQETFKALQAQSQSLPEVADKLQAMMAQMERHSLELHQRLAASQEAFHRDVREVYGNLAQSVDASLKASLSDSARAAGAAIQPVVGATMAGIARETTSLHERVAAGVTSQVAALAAAFEQGTATLLSGVHADNASLQADLAAREAQRQAALQQSLEGMAASLQQEWRQAGERSLEQQQQICRTLEASAQSLNANAEEHARRTIDEVARLMQAAAETPRVVTQVIGELRSLQADLAAQDAQRQQALAQSLQAMAASLQGEWQQAGARTLAQQQQICATLEQTARQIGENAQAHASDTINEIARLMQTAAEAPRVAAEVIGELRQQLSGSMVRDNELLEERRRLMETLNGLLDAINHASVEQRSAIDALVSSSAAMLERVGAEFTDKVGGESARMIDVASQMTTSAVEVASLGEAFGHAVQCFAESNDKLVANLQRLEGSLDKSMARSDEQLAYYVAQAREIIDLSIMSQKRIVDDLQGLSARPAAVAGEVG</sequence>
<dbReference type="EMBL" id="SHKM01000001">
    <property type="protein sequence ID" value="RZT89545.1"/>
    <property type="molecule type" value="Genomic_DNA"/>
</dbReference>
<accession>A0ABY0IRZ0</accession>
<protein>
    <recommendedName>
        <fullName evidence="5">DUF802 domain-containing protein</fullName>
    </recommendedName>
</protein>
<comment type="caution">
    <text evidence="3">The sequence shown here is derived from an EMBL/GenBank/DDBJ whole genome shotgun (WGS) entry which is preliminary data.</text>
</comment>
<feature type="coiled-coil region" evidence="1">
    <location>
        <begin position="339"/>
        <end position="465"/>
    </location>
</feature>
<evidence type="ECO:0000313" key="3">
    <source>
        <dbReference type="EMBL" id="RZT89545.1"/>
    </source>
</evidence>
<evidence type="ECO:0000256" key="1">
    <source>
        <dbReference type="SAM" id="Coils"/>
    </source>
</evidence>
<dbReference type="Proteomes" id="UP000292136">
    <property type="component" value="Unassembled WGS sequence"/>
</dbReference>
<evidence type="ECO:0008006" key="5">
    <source>
        <dbReference type="Google" id="ProtNLM"/>
    </source>
</evidence>
<feature type="transmembrane region" description="Helical" evidence="2">
    <location>
        <begin position="107"/>
        <end position="135"/>
    </location>
</feature>
<organism evidence="3 4">
    <name type="scientific">Azospira oryzae</name>
    <dbReference type="NCBI Taxonomy" id="146939"/>
    <lineage>
        <taxon>Bacteria</taxon>
        <taxon>Pseudomonadati</taxon>
        <taxon>Pseudomonadota</taxon>
        <taxon>Betaproteobacteria</taxon>
        <taxon>Rhodocyclales</taxon>
        <taxon>Rhodocyclaceae</taxon>
        <taxon>Azospira</taxon>
    </lineage>
</organism>
<evidence type="ECO:0000256" key="2">
    <source>
        <dbReference type="SAM" id="Phobius"/>
    </source>
</evidence>
<dbReference type="RefSeq" id="WP_130458279.1">
    <property type="nucleotide sequence ID" value="NZ_SHKM01000001.1"/>
</dbReference>
<name>A0ABY0IRZ0_9RHOO</name>
<keyword evidence="2" id="KW-0472">Membrane</keyword>
<keyword evidence="4" id="KW-1185">Reference proteome</keyword>
<evidence type="ECO:0000313" key="4">
    <source>
        <dbReference type="Proteomes" id="UP000292136"/>
    </source>
</evidence>
<gene>
    <name evidence="3" type="ORF">EV678_0334</name>
</gene>
<keyword evidence="2" id="KW-1133">Transmembrane helix</keyword>
<keyword evidence="2" id="KW-0812">Transmembrane</keyword>
<reference evidence="3 4" key="1">
    <citation type="submission" date="2019-02" db="EMBL/GenBank/DDBJ databases">
        <title>Genomic Encyclopedia of Type Strains, Phase IV (KMG-IV): sequencing the most valuable type-strain genomes for metagenomic binning, comparative biology and taxonomic classification.</title>
        <authorList>
            <person name="Goeker M."/>
        </authorList>
    </citation>
    <scope>NUCLEOTIDE SEQUENCE [LARGE SCALE GENOMIC DNA]</scope>
    <source>
        <strain evidence="3 4">DSM 21223</strain>
    </source>
</reference>
<keyword evidence="1" id="KW-0175">Coiled coil</keyword>
<feature type="transmembrane region" description="Helical" evidence="2">
    <location>
        <begin position="155"/>
        <end position="175"/>
    </location>
</feature>